<accession>A0ABW7X1S0</accession>
<evidence type="ECO:0000313" key="1">
    <source>
        <dbReference type="EMBL" id="MFI2475003.1"/>
    </source>
</evidence>
<dbReference type="RefSeq" id="WP_397092925.1">
    <property type="nucleotide sequence ID" value="NZ_JBIRYO010000009.1"/>
</dbReference>
<proteinExistence type="predicted"/>
<comment type="caution">
    <text evidence="1">The sequence shown here is derived from an EMBL/GenBank/DDBJ whole genome shotgun (WGS) entry which is preliminary data.</text>
</comment>
<evidence type="ECO:0000313" key="2">
    <source>
        <dbReference type="Proteomes" id="UP001611415"/>
    </source>
</evidence>
<organism evidence="1 2">
    <name type="scientific">Nocardia xishanensis</name>
    <dbReference type="NCBI Taxonomy" id="238964"/>
    <lineage>
        <taxon>Bacteria</taxon>
        <taxon>Bacillati</taxon>
        <taxon>Actinomycetota</taxon>
        <taxon>Actinomycetes</taxon>
        <taxon>Mycobacteriales</taxon>
        <taxon>Nocardiaceae</taxon>
        <taxon>Nocardia</taxon>
    </lineage>
</organism>
<dbReference type="Proteomes" id="UP001611415">
    <property type="component" value="Unassembled WGS sequence"/>
</dbReference>
<dbReference type="EMBL" id="JBIRYO010000009">
    <property type="protein sequence ID" value="MFI2475003.1"/>
    <property type="molecule type" value="Genomic_DNA"/>
</dbReference>
<protein>
    <submittedName>
        <fullName evidence="1">Uncharacterized protein</fullName>
    </submittedName>
</protein>
<reference evidence="1 2" key="1">
    <citation type="submission" date="2024-10" db="EMBL/GenBank/DDBJ databases">
        <title>The Natural Products Discovery Center: Release of the First 8490 Sequenced Strains for Exploring Actinobacteria Biosynthetic Diversity.</title>
        <authorList>
            <person name="Kalkreuter E."/>
            <person name="Kautsar S.A."/>
            <person name="Yang D."/>
            <person name="Bader C.D."/>
            <person name="Teijaro C.N."/>
            <person name="Fluegel L."/>
            <person name="Davis C.M."/>
            <person name="Simpson J.R."/>
            <person name="Lauterbach L."/>
            <person name="Steele A.D."/>
            <person name="Gui C."/>
            <person name="Meng S."/>
            <person name="Li G."/>
            <person name="Viehrig K."/>
            <person name="Ye F."/>
            <person name="Su P."/>
            <person name="Kiefer A.F."/>
            <person name="Nichols A."/>
            <person name="Cepeda A.J."/>
            <person name="Yan W."/>
            <person name="Fan B."/>
            <person name="Jiang Y."/>
            <person name="Adhikari A."/>
            <person name="Zheng C.-J."/>
            <person name="Schuster L."/>
            <person name="Cowan T.M."/>
            <person name="Smanski M.J."/>
            <person name="Chevrette M.G."/>
            <person name="De Carvalho L.P.S."/>
            <person name="Shen B."/>
        </authorList>
    </citation>
    <scope>NUCLEOTIDE SEQUENCE [LARGE SCALE GENOMIC DNA]</scope>
    <source>
        <strain evidence="1 2">NPDC019275</strain>
    </source>
</reference>
<sequence>MLPTADEVWAAADLVLKVKEPVAEEYSRMRPAAALSGRAPASADVGARR</sequence>
<keyword evidence="2" id="KW-1185">Reference proteome</keyword>
<dbReference type="Gene3D" id="3.40.50.720">
    <property type="entry name" value="NAD(P)-binding Rossmann-like Domain"/>
    <property type="match status" value="1"/>
</dbReference>
<name>A0ABW7X1S0_9NOCA</name>
<dbReference type="SUPFAM" id="SSF52283">
    <property type="entry name" value="Formate/glycerate dehydrogenase catalytic domain-like"/>
    <property type="match status" value="1"/>
</dbReference>
<gene>
    <name evidence="1" type="ORF">ACH49W_16630</name>
</gene>